<dbReference type="KEGG" id="blac:94352935"/>
<organism evidence="1 2">
    <name type="scientific">Bremia lactucae</name>
    <name type="common">Lettuce downy mildew</name>
    <dbReference type="NCBI Taxonomy" id="4779"/>
    <lineage>
        <taxon>Eukaryota</taxon>
        <taxon>Sar</taxon>
        <taxon>Stramenopiles</taxon>
        <taxon>Oomycota</taxon>
        <taxon>Peronosporomycetes</taxon>
        <taxon>Peronosporales</taxon>
        <taxon>Peronosporaceae</taxon>
        <taxon>Bremia</taxon>
    </lineage>
</organism>
<dbReference type="GeneID" id="94352935"/>
<sequence>MMLGNNVHLHGQVGVAQHLKIGDNVRNVENIGLTTALAPALGKAYFNMSYSITHFGRLTISQPNGL</sequence>
<evidence type="ECO:0000313" key="1">
    <source>
        <dbReference type="EMBL" id="TDH72052.1"/>
    </source>
</evidence>
<dbReference type="EMBL" id="SHOA02000039">
    <property type="protein sequence ID" value="TDH72052.1"/>
    <property type="molecule type" value="Genomic_DNA"/>
</dbReference>
<reference evidence="1 2" key="1">
    <citation type="journal article" date="2021" name="Genome Biol.">
        <title>AFLAP: assembly-free linkage analysis pipeline using k-mers from genome sequencing data.</title>
        <authorList>
            <person name="Fletcher K."/>
            <person name="Zhang L."/>
            <person name="Gil J."/>
            <person name="Han R."/>
            <person name="Cavanaugh K."/>
            <person name="Michelmore R."/>
        </authorList>
    </citation>
    <scope>NUCLEOTIDE SEQUENCE [LARGE SCALE GENOMIC DNA]</scope>
    <source>
        <strain evidence="1 2">SF5</strain>
    </source>
</reference>
<comment type="caution">
    <text evidence="1">The sequence shown here is derived from an EMBL/GenBank/DDBJ whole genome shotgun (WGS) entry which is preliminary data.</text>
</comment>
<evidence type="ECO:0000313" key="2">
    <source>
        <dbReference type="Proteomes" id="UP000294530"/>
    </source>
</evidence>
<proteinExistence type="predicted"/>
<dbReference type="RefSeq" id="XP_067821551.1">
    <property type="nucleotide sequence ID" value="XM_067967264.1"/>
</dbReference>
<gene>
    <name evidence="1" type="ORF">CCR75_009222</name>
</gene>
<dbReference type="AlphaFoldDB" id="A0A976IHT1"/>
<protein>
    <submittedName>
        <fullName evidence="1">Uncharacterized protein</fullName>
    </submittedName>
</protein>
<dbReference type="Proteomes" id="UP000294530">
    <property type="component" value="Unassembled WGS sequence"/>
</dbReference>
<accession>A0A976IHT1</accession>
<name>A0A976IHT1_BRELC</name>
<dbReference type="OrthoDB" id="2355at2759"/>
<keyword evidence="2" id="KW-1185">Reference proteome</keyword>